<dbReference type="InParanoid" id="A0A0C3EUY3"/>
<accession>A0A0C3EUY3</accession>
<dbReference type="HOGENOM" id="CLU_2794858_0_0_1"/>
<dbReference type="EMBL" id="KN833259">
    <property type="protein sequence ID" value="KIM71611.1"/>
    <property type="molecule type" value="Genomic_DNA"/>
</dbReference>
<reference evidence="2 3" key="1">
    <citation type="submission" date="2014-04" db="EMBL/GenBank/DDBJ databases">
        <authorList>
            <consortium name="DOE Joint Genome Institute"/>
            <person name="Kuo A."/>
            <person name="Tarkka M."/>
            <person name="Buscot F."/>
            <person name="Kohler A."/>
            <person name="Nagy L.G."/>
            <person name="Floudas D."/>
            <person name="Copeland A."/>
            <person name="Barry K.W."/>
            <person name="Cichocki N."/>
            <person name="Veneault-Fourrey C."/>
            <person name="LaButti K."/>
            <person name="Lindquist E.A."/>
            <person name="Lipzen A."/>
            <person name="Lundell T."/>
            <person name="Morin E."/>
            <person name="Murat C."/>
            <person name="Sun H."/>
            <person name="Tunlid A."/>
            <person name="Henrissat B."/>
            <person name="Grigoriev I.V."/>
            <person name="Hibbett D.S."/>
            <person name="Martin F."/>
            <person name="Nordberg H.P."/>
            <person name="Cantor M.N."/>
            <person name="Hua S.X."/>
        </authorList>
    </citation>
    <scope>NUCLEOTIDE SEQUENCE [LARGE SCALE GENOMIC DNA]</scope>
    <source>
        <strain evidence="2 3">F 1598</strain>
    </source>
</reference>
<gene>
    <name evidence="2" type="ORF">PILCRDRAFT_16906</name>
</gene>
<organism evidence="2 3">
    <name type="scientific">Piloderma croceum (strain F 1598)</name>
    <dbReference type="NCBI Taxonomy" id="765440"/>
    <lineage>
        <taxon>Eukaryota</taxon>
        <taxon>Fungi</taxon>
        <taxon>Dikarya</taxon>
        <taxon>Basidiomycota</taxon>
        <taxon>Agaricomycotina</taxon>
        <taxon>Agaricomycetes</taxon>
        <taxon>Agaricomycetidae</taxon>
        <taxon>Atheliales</taxon>
        <taxon>Atheliaceae</taxon>
        <taxon>Piloderma</taxon>
    </lineage>
</organism>
<dbReference type="Proteomes" id="UP000054166">
    <property type="component" value="Unassembled WGS sequence"/>
</dbReference>
<keyword evidence="3" id="KW-1185">Reference proteome</keyword>
<name>A0A0C3EUY3_PILCF</name>
<evidence type="ECO:0000256" key="1">
    <source>
        <dbReference type="SAM" id="MobiDB-lite"/>
    </source>
</evidence>
<evidence type="ECO:0000313" key="2">
    <source>
        <dbReference type="EMBL" id="KIM71611.1"/>
    </source>
</evidence>
<reference evidence="3" key="2">
    <citation type="submission" date="2015-01" db="EMBL/GenBank/DDBJ databases">
        <title>Evolutionary Origins and Diversification of the Mycorrhizal Mutualists.</title>
        <authorList>
            <consortium name="DOE Joint Genome Institute"/>
            <consortium name="Mycorrhizal Genomics Consortium"/>
            <person name="Kohler A."/>
            <person name="Kuo A."/>
            <person name="Nagy L.G."/>
            <person name="Floudas D."/>
            <person name="Copeland A."/>
            <person name="Barry K.W."/>
            <person name="Cichocki N."/>
            <person name="Veneault-Fourrey C."/>
            <person name="LaButti K."/>
            <person name="Lindquist E.A."/>
            <person name="Lipzen A."/>
            <person name="Lundell T."/>
            <person name="Morin E."/>
            <person name="Murat C."/>
            <person name="Riley R."/>
            <person name="Ohm R."/>
            <person name="Sun H."/>
            <person name="Tunlid A."/>
            <person name="Henrissat B."/>
            <person name="Grigoriev I.V."/>
            <person name="Hibbett D.S."/>
            <person name="Martin F."/>
        </authorList>
    </citation>
    <scope>NUCLEOTIDE SEQUENCE [LARGE SCALE GENOMIC DNA]</scope>
    <source>
        <strain evidence="3">F 1598</strain>
    </source>
</reference>
<evidence type="ECO:0000313" key="3">
    <source>
        <dbReference type="Proteomes" id="UP000054166"/>
    </source>
</evidence>
<sequence>MLSHNSAVSECSGSPISLSREKHAVSTMWKKIVHSNSQSPRPSYDKHHDPLAGSLDNPLVSTNLAFAL</sequence>
<dbReference type="AlphaFoldDB" id="A0A0C3EUY3"/>
<proteinExistence type="predicted"/>
<protein>
    <submittedName>
        <fullName evidence="2">Uncharacterized protein</fullName>
    </submittedName>
</protein>
<feature type="region of interest" description="Disordered" evidence="1">
    <location>
        <begin position="34"/>
        <end position="53"/>
    </location>
</feature>